<comment type="similarity">
    <text evidence="10">Belongs to the peptidase M48 family.</text>
</comment>
<evidence type="ECO:0000256" key="7">
    <source>
        <dbReference type="ARBA" id="ARBA00022989"/>
    </source>
</evidence>
<dbReference type="InterPro" id="IPR001915">
    <property type="entry name" value="Peptidase_M48"/>
</dbReference>
<comment type="cofactor">
    <cofactor evidence="10">
        <name>Zn(2+)</name>
        <dbReference type="ChEBI" id="CHEBI:29105"/>
    </cofactor>
    <text evidence="10">Binds 1 zinc ion per subunit.</text>
</comment>
<name>A0AAQ4CU97_9CREN</name>
<evidence type="ECO:0000256" key="1">
    <source>
        <dbReference type="ARBA" id="ARBA00022475"/>
    </source>
</evidence>
<keyword evidence="4" id="KW-0479">Metal-binding</keyword>
<reference evidence="13 14" key="1">
    <citation type="journal article" date="2022" name="Microbiol. Resour. Announc.">
        <title>Complete Genome Sequence of the Hyperthermophilic and Acidophilic Archaeon Saccharolobus caldissimus Strain HS-3T.</title>
        <authorList>
            <person name="Sakai H.D."/>
            <person name="Kurosawa N."/>
        </authorList>
    </citation>
    <scope>NUCLEOTIDE SEQUENCE [LARGE SCALE GENOMIC DNA]</scope>
    <source>
        <strain evidence="13 14">JCM32116</strain>
    </source>
</reference>
<evidence type="ECO:0000256" key="4">
    <source>
        <dbReference type="ARBA" id="ARBA00022723"/>
    </source>
</evidence>
<feature type="transmembrane region" description="Helical" evidence="11">
    <location>
        <begin position="12"/>
        <end position="31"/>
    </location>
</feature>
<dbReference type="Pfam" id="PF01435">
    <property type="entry name" value="Peptidase_M48"/>
    <property type="match status" value="1"/>
</dbReference>
<evidence type="ECO:0000313" key="14">
    <source>
        <dbReference type="Proteomes" id="UP001319921"/>
    </source>
</evidence>
<keyword evidence="5 10" id="KW-0378">Hydrolase</keyword>
<dbReference type="PANTHER" id="PTHR43221">
    <property type="entry name" value="PROTEASE HTPX"/>
    <property type="match status" value="1"/>
</dbReference>
<feature type="transmembrane region" description="Helical" evidence="11">
    <location>
        <begin position="142"/>
        <end position="161"/>
    </location>
</feature>
<dbReference type="InterPro" id="IPR050083">
    <property type="entry name" value="HtpX_protease"/>
</dbReference>
<evidence type="ECO:0000256" key="11">
    <source>
        <dbReference type="SAM" id="Phobius"/>
    </source>
</evidence>
<dbReference type="KEGG" id="scas:SACC_23950"/>
<feature type="transmembrane region" description="Helical" evidence="11">
    <location>
        <begin position="167"/>
        <end position="187"/>
    </location>
</feature>
<dbReference type="AlphaFoldDB" id="A0AAQ4CU97"/>
<evidence type="ECO:0000256" key="2">
    <source>
        <dbReference type="ARBA" id="ARBA00022670"/>
    </source>
</evidence>
<dbReference type="GO" id="GO:0004222">
    <property type="term" value="F:metalloendopeptidase activity"/>
    <property type="evidence" value="ECO:0007669"/>
    <property type="project" value="InterPro"/>
</dbReference>
<evidence type="ECO:0000256" key="5">
    <source>
        <dbReference type="ARBA" id="ARBA00022801"/>
    </source>
</evidence>
<keyword evidence="2 10" id="KW-0645">Protease</keyword>
<evidence type="ECO:0000256" key="8">
    <source>
        <dbReference type="ARBA" id="ARBA00023049"/>
    </source>
</evidence>
<keyword evidence="8 10" id="KW-0482">Metalloprotease</keyword>
<feature type="transmembrane region" description="Helical" evidence="11">
    <location>
        <begin position="37"/>
        <end position="60"/>
    </location>
</feature>
<keyword evidence="1" id="KW-1003">Cell membrane</keyword>
<keyword evidence="14" id="KW-1185">Reference proteome</keyword>
<dbReference type="GO" id="GO:0046872">
    <property type="term" value="F:metal ion binding"/>
    <property type="evidence" value="ECO:0007669"/>
    <property type="project" value="UniProtKB-KW"/>
</dbReference>
<feature type="domain" description="Peptidase M48" evidence="12">
    <location>
        <begin position="67"/>
        <end position="269"/>
    </location>
</feature>
<evidence type="ECO:0000313" key="13">
    <source>
        <dbReference type="EMBL" id="BDB99378.1"/>
    </source>
</evidence>
<evidence type="ECO:0000256" key="3">
    <source>
        <dbReference type="ARBA" id="ARBA00022692"/>
    </source>
</evidence>
<keyword evidence="6 10" id="KW-0862">Zinc</keyword>
<organism evidence="13 14">
    <name type="scientific">Saccharolobus caldissimus</name>
    <dbReference type="NCBI Taxonomy" id="1702097"/>
    <lineage>
        <taxon>Archaea</taxon>
        <taxon>Thermoproteota</taxon>
        <taxon>Thermoprotei</taxon>
        <taxon>Sulfolobales</taxon>
        <taxon>Sulfolobaceae</taxon>
        <taxon>Saccharolobus</taxon>
    </lineage>
</organism>
<dbReference type="EMBL" id="AP025226">
    <property type="protein sequence ID" value="BDB99378.1"/>
    <property type="molecule type" value="Genomic_DNA"/>
</dbReference>
<proteinExistence type="inferred from homology"/>
<keyword evidence="7 11" id="KW-1133">Transmembrane helix</keyword>
<dbReference type="CDD" id="cd07329">
    <property type="entry name" value="M56_like"/>
    <property type="match status" value="1"/>
</dbReference>
<dbReference type="Gene3D" id="3.30.2010.10">
    <property type="entry name" value="Metalloproteases ('zincins'), catalytic domain"/>
    <property type="match status" value="1"/>
</dbReference>
<dbReference type="Proteomes" id="UP001319921">
    <property type="component" value="Chromosome"/>
</dbReference>
<dbReference type="RefSeq" id="WP_229569695.1">
    <property type="nucleotide sequence ID" value="NZ_AP025226.1"/>
</dbReference>
<dbReference type="PANTHER" id="PTHR43221:SF2">
    <property type="entry name" value="PROTEASE HTPX HOMOLOG"/>
    <property type="match status" value="1"/>
</dbReference>
<accession>A0AAQ4CU97</accession>
<evidence type="ECO:0000256" key="9">
    <source>
        <dbReference type="ARBA" id="ARBA00023136"/>
    </source>
</evidence>
<evidence type="ECO:0000259" key="12">
    <source>
        <dbReference type="Pfam" id="PF01435"/>
    </source>
</evidence>
<dbReference type="GeneID" id="68867118"/>
<sequence>MQSITTYWWKYYFISFFSILIIDLLVSTLTVNIPYFFVIQIGIVFGLWYLISPLIMLISFKMKKAPQELISLVDSISKKFNVRLPKVYIIRDNFLNAFAFGNLFFRGVAITIPLSEALTNEELIAVLSHELAHIRNYDPETMLLSIIFINAIYAISVNYLPFNLFPLILFIYFLVLFPLVFLIHRIIEKRADLTAVKVDPHIVYWLESSLVKIGYLSRDIPYNMLKYVPPLQIFLAKEFIINNISDRRGFFSFRTHPSLKERLEYLSKYEEQKMYYL</sequence>
<keyword evidence="3 11" id="KW-0812">Transmembrane</keyword>
<evidence type="ECO:0000256" key="10">
    <source>
        <dbReference type="RuleBase" id="RU003983"/>
    </source>
</evidence>
<protein>
    <recommendedName>
        <fullName evidence="12">Peptidase M48 domain-containing protein</fullName>
    </recommendedName>
</protein>
<evidence type="ECO:0000256" key="6">
    <source>
        <dbReference type="ARBA" id="ARBA00022833"/>
    </source>
</evidence>
<dbReference type="GO" id="GO:0006508">
    <property type="term" value="P:proteolysis"/>
    <property type="evidence" value="ECO:0007669"/>
    <property type="project" value="UniProtKB-KW"/>
</dbReference>
<keyword evidence="9 11" id="KW-0472">Membrane</keyword>
<gene>
    <name evidence="13" type="ORF">SACC_23950</name>
</gene>